<protein>
    <submittedName>
        <fullName evidence="2">Uncharacterized protein</fullName>
    </submittedName>
</protein>
<evidence type="ECO:0000313" key="2">
    <source>
        <dbReference type="EMBL" id="SCX00193.1"/>
    </source>
</evidence>
<dbReference type="AlphaFoldDB" id="A0A1G4V2J1"/>
<reference evidence="2 3" key="1">
    <citation type="submission" date="2016-10" db="EMBL/GenBank/DDBJ databases">
        <authorList>
            <person name="de Groot N.N."/>
        </authorList>
    </citation>
    <scope>NUCLEOTIDE SEQUENCE [LARGE SCALE GENOMIC DNA]</scope>
    <source>
        <strain evidence="2 3">CGMCC 1.3801</strain>
    </source>
</reference>
<dbReference type="RefSeq" id="WP_035653782.1">
    <property type="nucleotide sequence ID" value="NZ_CBCSBQ010000013.1"/>
</dbReference>
<evidence type="ECO:0000313" key="3">
    <source>
        <dbReference type="Proteomes" id="UP000182124"/>
    </source>
</evidence>
<organism evidence="2 3">
    <name type="scientific">Flavobacterium saliperosum</name>
    <dbReference type="NCBI Taxonomy" id="329186"/>
    <lineage>
        <taxon>Bacteria</taxon>
        <taxon>Pseudomonadati</taxon>
        <taxon>Bacteroidota</taxon>
        <taxon>Flavobacteriia</taxon>
        <taxon>Flavobacteriales</taxon>
        <taxon>Flavobacteriaceae</taxon>
        <taxon>Flavobacterium</taxon>
    </lineage>
</organism>
<feature type="compositionally biased region" description="Polar residues" evidence="1">
    <location>
        <begin position="1"/>
        <end position="21"/>
    </location>
</feature>
<dbReference type="EMBL" id="FMTY01000001">
    <property type="protein sequence ID" value="SCX00193.1"/>
    <property type="molecule type" value="Genomic_DNA"/>
</dbReference>
<name>A0A1G4V2J1_9FLAO</name>
<accession>A0A1G4V2J1</accession>
<dbReference type="Proteomes" id="UP000182124">
    <property type="component" value="Unassembled WGS sequence"/>
</dbReference>
<evidence type="ECO:0000256" key="1">
    <source>
        <dbReference type="SAM" id="MobiDB-lite"/>
    </source>
</evidence>
<dbReference type="STRING" id="329186.SAMN02927925_00115"/>
<gene>
    <name evidence="2" type="ORF">SAMN02927925_00115</name>
</gene>
<sequence>MTYELSNYSKNQGATSHNPDGSGNPPDFFSGDYFTSLLFSSEFSELCLQRTAGIAFPEKALPIAIGTFVAKKNFQNPDSFE</sequence>
<feature type="region of interest" description="Disordered" evidence="1">
    <location>
        <begin position="1"/>
        <end position="27"/>
    </location>
</feature>
<proteinExistence type="predicted"/>